<keyword evidence="1" id="KW-0812">Transmembrane</keyword>
<keyword evidence="1" id="KW-1133">Transmembrane helix</keyword>
<accession>A0A927RA88</accession>
<keyword evidence="3" id="KW-1185">Reference proteome</keyword>
<sequence length="59" mass="5860">MKNKGLRTLLSVGAGLAVIYFGSGGEEGGGVTNAVLLLAVAAGLAVWYLTRPSAGKPVS</sequence>
<organism evidence="2 3">
    <name type="scientific">Plantactinospora soyae</name>
    <dbReference type="NCBI Taxonomy" id="1544732"/>
    <lineage>
        <taxon>Bacteria</taxon>
        <taxon>Bacillati</taxon>
        <taxon>Actinomycetota</taxon>
        <taxon>Actinomycetes</taxon>
        <taxon>Micromonosporales</taxon>
        <taxon>Micromonosporaceae</taxon>
        <taxon>Plantactinospora</taxon>
    </lineage>
</organism>
<dbReference type="Proteomes" id="UP000649753">
    <property type="component" value="Unassembled WGS sequence"/>
</dbReference>
<proteinExistence type="predicted"/>
<evidence type="ECO:0000313" key="3">
    <source>
        <dbReference type="Proteomes" id="UP000649753"/>
    </source>
</evidence>
<feature type="transmembrane region" description="Helical" evidence="1">
    <location>
        <begin position="34"/>
        <end position="50"/>
    </location>
</feature>
<name>A0A927RA88_9ACTN</name>
<keyword evidence="1" id="KW-0472">Membrane</keyword>
<gene>
    <name evidence="2" type="ORF">H4W31_006169</name>
</gene>
<evidence type="ECO:0000256" key="1">
    <source>
        <dbReference type="SAM" id="Phobius"/>
    </source>
</evidence>
<evidence type="ECO:0000313" key="2">
    <source>
        <dbReference type="EMBL" id="MBE1490531.1"/>
    </source>
</evidence>
<reference evidence="2" key="1">
    <citation type="submission" date="2020-10" db="EMBL/GenBank/DDBJ databases">
        <title>Sequencing the genomes of 1000 actinobacteria strains.</title>
        <authorList>
            <person name="Klenk H.-P."/>
        </authorList>
    </citation>
    <scope>NUCLEOTIDE SEQUENCE</scope>
    <source>
        <strain evidence="2">DSM 46832</strain>
    </source>
</reference>
<comment type="caution">
    <text evidence="2">The sequence shown here is derived from an EMBL/GenBank/DDBJ whole genome shotgun (WGS) entry which is preliminary data.</text>
</comment>
<protein>
    <submittedName>
        <fullName evidence="2">Uncharacterized protein</fullName>
    </submittedName>
</protein>
<dbReference type="EMBL" id="JADBEB010000001">
    <property type="protein sequence ID" value="MBE1490531.1"/>
    <property type="molecule type" value="Genomic_DNA"/>
</dbReference>
<dbReference type="AlphaFoldDB" id="A0A927RA88"/>